<keyword evidence="2" id="KW-0805">Transcription regulation</keyword>
<dbReference type="InterPro" id="IPR009057">
    <property type="entry name" value="Homeodomain-like_sf"/>
</dbReference>
<evidence type="ECO:0000256" key="3">
    <source>
        <dbReference type="ARBA" id="ARBA00023125"/>
    </source>
</evidence>
<dbReference type="GO" id="GO:0000976">
    <property type="term" value="F:transcription cis-regulatory region binding"/>
    <property type="evidence" value="ECO:0007669"/>
    <property type="project" value="TreeGrafter"/>
</dbReference>
<dbReference type="SUPFAM" id="SSF46689">
    <property type="entry name" value="Homeodomain-like"/>
    <property type="match status" value="1"/>
</dbReference>
<sequence length="216" mass="23007">MDVPRPALTRDRIVSAAIGLIERRGAEAVSMRAIAAELGVGVMSLYNHVPSKSALLDGVAERILGGVEFEAAPGEHWTDQVRGQCRAFRQIALHYPRSTLVVMTRQLRAPSGLRPVERALATLREAGFAGETAVHVFRAVIAYLTGSLLREVGVTPALAPAPRDPAALEDAVAAGFPHIAALAPVLGRCDHAAEFEFGLELLVRAIEALPRDAAQV</sequence>
<keyword evidence="8" id="KW-1185">Reference proteome</keyword>
<dbReference type="PROSITE" id="PS50977">
    <property type="entry name" value="HTH_TETR_2"/>
    <property type="match status" value="1"/>
</dbReference>
<dbReference type="AlphaFoldDB" id="A0A3A4B1U8"/>
<dbReference type="RefSeq" id="WP_119925449.1">
    <property type="nucleotide sequence ID" value="NZ_QZEY01000002.1"/>
</dbReference>
<dbReference type="PRINTS" id="PR00455">
    <property type="entry name" value="HTHTETR"/>
</dbReference>
<dbReference type="EMBL" id="QZEY01000002">
    <property type="protein sequence ID" value="RJL34148.1"/>
    <property type="molecule type" value="Genomic_DNA"/>
</dbReference>
<dbReference type="InterPro" id="IPR003012">
    <property type="entry name" value="Tet_transcr_reg_TetR"/>
</dbReference>
<dbReference type="Pfam" id="PF02909">
    <property type="entry name" value="TetR_C_1"/>
    <property type="match status" value="1"/>
</dbReference>
<dbReference type="Gene3D" id="1.10.10.60">
    <property type="entry name" value="Homeodomain-like"/>
    <property type="match status" value="1"/>
</dbReference>
<dbReference type="PANTHER" id="PTHR30055:SF151">
    <property type="entry name" value="TRANSCRIPTIONAL REGULATORY PROTEIN"/>
    <property type="match status" value="1"/>
</dbReference>
<evidence type="ECO:0000313" key="8">
    <source>
        <dbReference type="Proteomes" id="UP000265768"/>
    </source>
</evidence>
<dbReference type="GO" id="GO:0003700">
    <property type="term" value="F:DNA-binding transcription factor activity"/>
    <property type="evidence" value="ECO:0007669"/>
    <property type="project" value="TreeGrafter"/>
</dbReference>
<comment type="caution">
    <text evidence="7">The sequence shown here is derived from an EMBL/GenBank/DDBJ whole genome shotgun (WGS) entry which is preliminary data.</text>
</comment>
<dbReference type="Gene3D" id="1.10.357.10">
    <property type="entry name" value="Tetracycline Repressor, domain 2"/>
    <property type="match status" value="1"/>
</dbReference>
<dbReference type="InterPro" id="IPR001647">
    <property type="entry name" value="HTH_TetR"/>
</dbReference>
<name>A0A3A4B1U8_9ACTN</name>
<gene>
    <name evidence="7" type="ORF">D5H75_06610</name>
</gene>
<dbReference type="InterPro" id="IPR004111">
    <property type="entry name" value="Repressor_TetR_C"/>
</dbReference>
<dbReference type="PRINTS" id="PR00400">
    <property type="entry name" value="TETREPRESSOR"/>
</dbReference>
<dbReference type="GO" id="GO:0046677">
    <property type="term" value="P:response to antibiotic"/>
    <property type="evidence" value="ECO:0007669"/>
    <property type="project" value="InterPro"/>
</dbReference>
<keyword evidence="1" id="KW-0678">Repressor</keyword>
<dbReference type="InterPro" id="IPR050109">
    <property type="entry name" value="HTH-type_TetR-like_transc_reg"/>
</dbReference>
<feature type="DNA-binding region" description="H-T-H motif" evidence="5">
    <location>
        <begin position="30"/>
        <end position="49"/>
    </location>
</feature>
<evidence type="ECO:0000259" key="6">
    <source>
        <dbReference type="PROSITE" id="PS50977"/>
    </source>
</evidence>
<dbReference type="InterPro" id="IPR036271">
    <property type="entry name" value="Tet_transcr_reg_TetR-rel_C_sf"/>
</dbReference>
<evidence type="ECO:0000256" key="2">
    <source>
        <dbReference type="ARBA" id="ARBA00023015"/>
    </source>
</evidence>
<dbReference type="SUPFAM" id="SSF48498">
    <property type="entry name" value="Tetracyclin repressor-like, C-terminal domain"/>
    <property type="match status" value="1"/>
</dbReference>
<keyword evidence="4" id="KW-0804">Transcription</keyword>
<dbReference type="Pfam" id="PF00440">
    <property type="entry name" value="TetR_N"/>
    <property type="match status" value="1"/>
</dbReference>
<dbReference type="Proteomes" id="UP000265768">
    <property type="component" value="Unassembled WGS sequence"/>
</dbReference>
<evidence type="ECO:0000256" key="1">
    <source>
        <dbReference type="ARBA" id="ARBA00022491"/>
    </source>
</evidence>
<evidence type="ECO:0000256" key="4">
    <source>
        <dbReference type="ARBA" id="ARBA00023163"/>
    </source>
</evidence>
<proteinExistence type="predicted"/>
<protein>
    <submittedName>
        <fullName evidence="7">TetR/AcrR family transcriptional regulator</fullName>
    </submittedName>
</protein>
<evidence type="ECO:0000313" key="7">
    <source>
        <dbReference type="EMBL" id="RJL34148.1"/>
    </source>
</evidence>
<accession>A0A3A4B1U8</accession>
<organism evidence="7 8">
    <name type="scientific">Bailinhaonella thermotolerans</name>
    <dbReference type="NCBI Taxonomy" id="1070861"/>
    <lineage>
        <taxon>Bacteria</taxon>
        <taxon>Bacillati</taxon>
        <taxon>Actinomycetota</taxon>
        <taxon>Actinomycetes</taxon>
        <taxon>Streptosporangiales</taxon>
        <taxon>Streptosporangiaceae</taxon>
        <taxon>Bailinhaonella</taxon>
    </lineage>
</organism>
<keyword evidence="3 5" id="KW-0238">DNA-binding</keyword>
<dbReference type="GO" id="GO:0045892">
    <property type="term" value="P:negative regulation of DNA-templated transcription"/>
    <property type="evidence" value="ECO:0007669"/>
    <property type="project" value="InterPro"/>
</dbReference>
<reference evidence="7 8" key="1">
    <citation type="submission" date="2018-09" db="EMBL/GenBank/DDBJ databases">
        <title>YIM 75507 draft genome.</title>
        <authorList>
            <person name="Tang S."/>
            <person name="Feng Y."/>
        </authorList>
    </citation>
    <scope>NUCLEOTIDE SEQUENCE [LARGE SCALE GENOMIC DNA]</scope>
    <source>
        <strain evidence="7 8">YIM 75507</strain>
    </source>
</reference>
<dbReference type="PANTHER" id="PTHR30055">
    <property type="entry name" value="HTH-TYPE TRANSCRIPTIONAL REGULATOR RUTR"/>
    <property type="match status" value="1"/>
</dbReference>
<dbReference type="OrthoDB" id="329481at2"/>
<evidence type="ECO:0000256" key="5">
    <source>
        <dbReference type="PROSITE-ProRule" id="PRU00335"/>
    </source>
</evidence>
<feature type="domain" description="HTH tetR-type" evidence="6">
    <location>
        <begin position="7"/>
        <end position="67"/>
    </location>
</feature>